<dbReference type="InterPro" id="IPR000587">
    <property type="entry name" value="Creatinase_N"/>
</dbReference>
<dbReference type="GO" id="GO:0102009">
    <property type="term" value="F:proline dipeptidase activity"/>
    <property type="evidence" value="ECO:0007669"/>
    <property type="project" value="UniProtKB-EC"/>
</dbReference>
<gene>
    <name evidence="3" type="primary">pepQ</name>
    <name evidence="3" type="ORF">ERS852551_03416</name>
</gene>
<dbReference type="InterPro" id="IPR000994">
    <property type="entry name" value="Pept_M24"/>
</dbReference>
<dbReference type="Gene3D" id="3.40.350.10">
    <property type="entry name" value="Creatinase/prolidase N-terminal domain"/>
    <property type="match status" value="1"/>
</dbReference>
<reference evidence="3 4" key="1">
    <citation type="submission" date="2015-09" db="EMBL/GenBank/DDBJ databases">
        <authorList>
            <consortium name="Pathogen Informatics"/>
        </authorList>
    </citation>
    <scope>NUCLEOTIDE SEQUENCE [LARGE SCALE GENOMIC DNA]</scope>
    <source>
        <strain evidence="3 4">2789STDY5834939</strain>
    </source>
</reference>
<dbReference type="EC" id="3.4.13.9" evidence="3"/>
<dbReference type="PANTHER" id="PTHR46112">
    <property type="entry name" value="AMINOPEPTIDASE"/>
    <property type="match status" value="1"/>
</dbReference>
<dbReference type="InterPro" id="IPR029149">
    <property type="entry name" value="Creatin/AminoP/Spt16_N"/>
</dbReference>
<dbReference type="PANTHER" id="PTHR46112:SF2">
    <property type="entry name" value="XAA-PRO AMINOPEPTIDASE P-RELATED"/>
    <property type="match status" value="1"/>
</dbReference>
<dbReference type="EMBL" id="CZBE01000032">
    <property type="protein sequence ID" value="CUQ17270.1"/>
    <property type="molecule type" value="Genomic_DNA"/>
</dbReference>
<organism evidence="3 4">
    <name type="scientific">Anaerotruncus colihominis</name>
    <dbReference type="NCBI Taxonomy" id="169435"/>
    <lineage>
        <taxon>Bacteria</taxon>
        <taxon>Bacillati</taxon>
        <taxon>Bacillota</taxon>
        <taxon>Clostridia</taxon>
        <taxon>Eubacteriales</taxon>
        <taxon>Oscillospiraceae</taxon>
        <taxon>Anaerotruncus</taxon>
    </lineage>
</organism>
<dbReference type="RefSeq" id="WP_024731272.1">
    <property type="nucleotide sequence ID" value="NZ_CAUFFD010000072.1"/>
</dbReference>
<dbReference type="Pfam" id="PF01321">
    <property type="entry name" value="Creatinase_N"/>
    <property type="match status" value="1"/>
</dbReference>
<feature type="domain" description="Creatinase N-terminal" evidence="2">
    <location>
        <begin position="17"/>
        <end position="168"/>
    </location>
</feature>
<dbReference type="SUPFAM" id="SSF55920">
    <property type="entry name" value="Creatinase/aminopeptidase"/>
    <property type="match status" value="1"/>
</dbReference>
<evidence type="ECO:0000313" key="4">
    <source>
        <dbReference type="Proteomes" id="UP000095765"/>
    </source>
</evidence>
<dbReference type="AlphaFoldDB" id="A0A174UCC1"/>
<dbReference type="InterPro" id="IPR050659">
    <property type="entry name" value="Peptidase_M24B"/>
</dbReference>
<proteinExistence type="predicted"/>
<name>A0A174UCC1_9FIRM</name>
<protein>
    <submittedName>
        <fullName evidence="3">Xaa-Pro dipeptidase</fullName>
        <ecNumber evidence="3">3.4.13.9</ecNumber>
    </submittedName>
</protein>
<dbReference type="OrthoDB" id="9806388at2"/>
<dbReference type="Gene3D" id="3.90.230.10">
    <property type="entry name" value="Creatinase/methionine aminopeptidase superfamily"/>
    <property type="match status" value="1"/>
</dbReference>
<dbReference type="InterPro" id="IPR036005">
    <property type="entry name" value="Creatinase/aminopeptidase-like"/>
</dbReference>
<keyword evidence="3" id="KW-0224">Dipeptidase</keyword>
<dbReference type="Proteomes" id="UP000095765">
    <property type="component" value="Unassembled WGS sequence"/>
</dbReference>
<feature type="domain" description="Peptidase M24" evidence="1">
    <location>
        <begin position="176"/>
        <end position="383"/>
    </location>
</feature>
<evidence type="ECO:0000259" key="2">
    <source>
        <dbReference type="Pfam" id="PF01321"/>
    </source>
</evidence>
<sequence>MQTSMMLEFPVDEYEARIAKLIAGMQKYGFDAVLLSSKENTRYFSGLQSIVWDSKIAVPGLLVVTANGDMTIVSSTSNQPTVKVTSCLEPDRLLAYTRTKEPGFPDTFPKAIAYALEKFKVSGGRIGMEIGTGFRVSMSYADQKALFSLIPDAEIADAAQLLWEIRRVKSPREIEVMREVCRINVASYKKGFESIVCGKTTEEELYRIMCAESFLQGAENILPLGIRCGRERYSQGNCPPSSRVIGKEPGEMMLVDGGPCYKGYYSDIIRQAVSGKPTDRQQMMYDIAVEGNNLGLSVIKAGIPASEVCRIVDGFFSSKGMDPYNRCKGWMGHGVGLDVHELPTLSMDCDVILEPGMVMALEPELFDAEIGVFGIEQNFVVTETGCELLTPAPQELMRLPM</sequence>
<dbReference type="SUPFAM" id="SSF53092">
    <property type="entry name" value="Creatinase/prolidase N-terminal domain"/>
    <property type="match status" value="1"/>
</dbReference>
<keyword evidence="3" id="KW-0378">Hydrolase</keyword>
<evidence type="ECO:0000259" key="1">
    <source>
        <dbReference type="Pfam" id="PF00557"/>
    </source>
</evidence>
<dbReference type="GeneID" id="72463579"/>
<accession>A0A174UCC1</accession>
<keyword evidence="3" id="KW-0645">Protease</keyword>
<dbReference type="Pfam" id="PF00557">
    <property type="entry name" value="Peptidase_M24"/>
    <property type="match status" value="1"/>
</dbReference>
<dbReference type="CDD" id="cd01066">
    <property type="entry name" value="APP_MetAP"/>
    <property type="match status" value="1"/>
</dbReference>
<evidence type="ECO:0000313" key="3">
    <source>
        <dbReference type="EMBL" id="CUQ17270.1"/>
    </source>
</evidence>